<evidence type="ECO:0000256" key="6">
    <source>
        <dbReference type="ARBA" id="ARBA00047615"/>
    </source>
</evidence>
<keyword evidence="8" id="KW-0963">Cytoplasm</keyword>
<comment type="subcellular location">
    <subcellularLocation>
        <location evidence="8">Cytoplasm</location>
    </subcellularLocation>
</comment>
<keyword evidence="4 8" id="KW-0418">Kinase</keyword>
<keyword evidence="11" id="KW-1185">Reference proteome</keyword>
<dbReference type="GO" id="GO:0006220">
    <property type="term" value="P:pyrimidine nucleotide metabolic process"/>
    <property type="evidence" value="ECO:0007669"/>
    <property type="project" value="UniProtKB-UniRule"/>
</dbReference>
<evidence type="ECO:0000256" key="7">
    <source>
        <dbReference type="ARBA" id="ARBA00048478"/>
    </source>
</evidence>
<dbReference type="InterPro" id="IPR027417">
    <property type="entry name" value="P-loop_NTPase"/>
</dbReference>
<feature type="domain" description="Cytidylate kinase" evidence="9">
    <location>
        <begin position="12"/>
        <end position="233"/>
    </location>
</feature>
<evidence type="ECO:0000256" key="2">
    <source>
        <dbReference type="ARBA" id="ARBA00022679"/>
    </source>
</evidence>
<protein>
    <recommendedName>
        <fullName evidence="8">Cytidylate kinase</fullName>
        <shortName evidence="8">CK</shortName>
        <ecNumber evidence="8">2.7.4.25</ecNumber>
    </recommendedName>
    <alternativeName>
        <fullName evidence="8">Cytidine monophosphate kinase</fullName>
        <shortName evidence="8">CMP kinase</shortName>
    </alternativeName>
</protein>
<dbReference type="HAMAP" id="MF_00238">
    <property type="entry name" value="Cytidyl_kinase_type1"/>
    <property type="match status" value="1"/>
</dbReference>
<dbReference type="SUPFAM" id="SSF52540">
    <property type="entry name" value="P-loop containing nucleoside triphosphate hydrolases"/>
    <property type="match status" value="1"/>
</dbReference>
<comment type="catalytic activity">
    <reaction evidence="7 8">
        <text>CMP + ATP = CDP + ADP</text>
        <dbReference type="Rhea" id="RHEA:11600"/>
        <dbReference type="ChEBI" id="CHEBI:30616"/>
        <dbReference type="ChEBI" id="CHEBI:58069"/>
        <dbReference type="ChEBI" id="CHEBI:60377"/>
        <dbReference type="ChEBI" id="CHEBI:456216"/>
        <dbReference type="EC" id="2.7.4.25"/>
    </reaction>
</comment>
<proteinExistence type="inferred from homology"/>
<evidence type="ECO:0000256" key="1">
    <source>
        <dbReference type="ARBA" id="ARBA00009427"/>
    </source>
</evidence>
<dbReference type="AlphaFoldDB" id="A0A345P500"/>
<name>A0A345P500_9GAMM</name>
<dbReference type="EMBL" id="CP031222">
    <property type="protein sequence ID" value="AXI02359.1"/>
    <property type="molecule type" value="Genomic_DNA"/>
</dbReference>
<dbReference type="PANTHER" id="PTHR21299:SF2">
    <property type="entry name" value="CYTIDYLATE KINASE"/>
    <property type="match status" value="1"/>
</dbReference>
<evidence type="ECO:0000256" key="3">
    <source>
        <dbReference type="ARBA" id="ARBA00022741"/>
    </source>
</evidence>
<keyword evidence="5 8" id="KW-0067">ATP-binding</keyword>
<dbReference type="GO" id="GO:0005524">
    <property type="term" value="F:ATP binding"/>
    <property type="evidence" value="ECO:0007669"/>
    <property type="project" value="UniProtKB-UniRule"/>
</dbReference>
<dbReference type="GO" id="GO:0036430">
    <property type="term" value="F:CMP kinase activity"/>
    <property type="evidence" value="ECO:0007669"/>
    <property type="project" value="RHEA"/>
</dbReference>
<dbReference type="RefSeq" id="WP_114898469.1">
    <property type="nucleotide sequence ID" value="NZ_CP031222.1"/>
</dbReference>
<evidence type="ECO:0000256" key="5">
    <source>
        <dbReference type="ARBA" id="ARBA00022840"/>
    </source>
</evidence>
<organism evidence="10 11">
    <name type="scientific">Aquirhabdus parva</name>
    <dbReference type="NCBI Taxonomy" id="2283318"/>
    <lineage>
        <taxon>Bacteria</taxon>
        <taxon>Pseudomonadati</taxon>
        <taxon>Pseudomonadota</taxon>
        <taxon>Gammaproteobacteria</taxon>
        <taxon>Moraxellales</taxon>
        <taxon>Moraxellaceae</taxon>
        <taxon>Aquirhabdus</taxon>
    </lineage>
</organism>
<sequence length="237" mass="25814">MTYESAKVPNVITIDGPSGSGKGTLAARLAVHYGYNLLDSGALYRLLGLKAEQEGLFHEGAFRGNVIPTEQLANLALTLDIQFIPDADQQLLVLLDGHDVTQVIRTEQTGHLASQVAVIPEVREALLQRQRDFAVQPGLIADGRDMGTVVFPDAPAKIYLTASANARAERRVKQLQNMAIDANIDNILSDIVARDRRDMERAIAPLKPADDALIVDSSSKGIDEVLAELIRYIDLHV</sequence>
<dbReference type="Pfam" id="PF02224">
    <property type="entry name" value="Cytidylate_kin"/>
    <property type="match status" value="1"/>
</dbReference>
<reference evidence="10 11" key="1">
    <citation type="submission" date="2018-07" db="EMBL/GenBank/DDBJ databases">
        <title>Genome sequencing of Moraxellaceae gen. HYN0046.</title>
        <authorList>
            <person name="Kim M."/>
            <person name="Yi H."/>
        </authorList>
    </citation>
    <scope>NUCLEOTIDE SEQUENCE [LARGE SCALE GENOMIC DNA]</scope>
    <source>
        <strain evidence="10 11">HYN0046</strain>
    </source>
</reference>
<dbReference type="InterPro" id="IPR003136">
    <property type="entry name" value="Cytidylate_kin"/>
</dbReference>
<dbReference type="KEGG" id="mbah:HYN46_05615"/>
<dbReference type="Proteomes" id="UP000253940">
    <property type="component" value="Chromosome"/>
</dbReference>
<keyword evidence="2 8" id="KW-0808">Transferase</keyword>
<dbReference type="EC" id="2.7.4.25" evidence="8"/>
<keyword evidence="3 8" id="KW-0547">Nucleotide-binding</keyword>
<accession>A0A345P500</accession>
<dbReference type="GO" id="GO:0015949">
    <property type="term" value="P:nucleobase-containing small molecule interconversion"/>
    <property type="evidence" value="ECO:0007669"/>
    <property type="project" value="TreeGrafter"/>
</dbReference>
<dbReference type="InterPro" id="IPR011994">
    <property type="entry name" value="Cytidylate_kinase_dom"/>
</dbReference>
<evidence type="ECO:0000259" key="9">
    <source>
        <dbReference type="Pfam" id="PF02224"/>
    </source>
</evidence>
<gene>
    <name evidence="8" type="primary">cmk</name>
    <name evidence="10" type="ORF">HYN46_05615</name>
</gene>
<dbReference type="GO" id="GO:0005829">
    <property type="term" value="C:cytosol"/>
    <property type="evidence" value="ECO:0007669"/>
    <property type="project" value="TreeGrafter"/>
</dbReference>
<dbReference type="Gene3D" id="3.40.50.300">
    <property type="entry name" value="P-loop containing nucleotide triphosphate hydrolases"/>
    <property type="match status" value="1"/>
</dbReference>
<evidence type="ECO:0000313" key="10">
    <source>
        <dbReference type="EMBL" id="AXI02359.1"/>
    </source>
</evidence>
<comment type="catalytic activity">
    <reaction evidence="6 8">
        <text>dCMP + ATP = dCDP + ADP</text>
        <dbReference type="Rhea" id="RHEA:25094"/>
        <dbReference type="ChEBI" id="CHEBI:30616"/>
        <dbReference type="ChEBI" id="CHEBI:57566"/>
        <dbReference type="ChEBI" id="CHEBI:58593"/>
        <dbReference type="ChEBI" id="CHEBI:456216"/>
        <dbReference type="EC" id="2.7.4.25"/>
    </reaction>
</comment>
<dbReference type="OrthoDB" id="9807434at2"/>
<comment type="similarity">
    <text evidence="1 8">Belongs to the cytidylate kinase family. Type 1 subfamily.</text>
</comment>
<feature type="binding site" evidence="8">
    <location>
        <begin position="16"/>
        <end position="24"/>
    </location>
    <ligand>
        <name>ATP</name>
        <dbReference type="ChEBI" id="CHEBI:30616"/>
    </ligand>
</feature>
<evidence type="ECO:0000313" key="11">
    <source>
        <dbReference type="Proteomes" id="UP000253940"/>
    </source>
</evidence>
<evidence type="ECO:0000256" key="4">
    <source>
        <dbReference type="ARBA" id="ARBA00022777"/>
    </source>
</evidence>
<dbReference type="GO" id="GO:0036431">
    <property type="term" value="F:dCMP kinase activity"/>
    <property type="evidence" value="ECO:0007669"/>
    <property type="project" value="InterPro"/>
</dbReference>
<evidence type="ECO:0000256" key="8">
    <source>
        <dbReference type="HAMAP-Rule" id="MF_00238"/>
    </source>
</evidence>
<dbReference type="PANTHER" id="PTHR21299">
    <property type="entry name" value="CYTIDYLATE KINASE/PANTOATE-BETA-ALANINE LIGASE"/>
    <property type="match status" value="1"/>
</dbReference>
<dbReference type="NCBIfam" id="TIGR00017">
    <property type="entry name" value="cmk"/>
    <property type="match status" value="1"/>
</dbReference>
<dbReference type="CDD" id="cd02020">
    <property type="entry name" value="CMPK"/>
    <property type="match status" value="1"/>
</dbReference>